<evidence type="ECO:0008006" key="4">
    <source>
        <dbReference type="Google" id="ProtNLM"/>
    </source>
</evidence>
<accession>A0ABY4FM93</accession>
<dbReference type="SUPFAM" id="SSF53137">
    <property type="entry name" value="Translational machinery components"/>
    <property type="match status" value="1"/>
</dbReference>
<dbReference type="InterPro" id="IPR042226">
    <property type="entry name" value="eFR1_2_sf"/>
</dbReference>
<sequence>MMTGAARDGTAGAPDARSPLQEALARPGAWTTVYADGTGDTPAGSEATKRESLMDGLAQAGAPEADREAVATALRAGSGVASPSARYLLVSGGGIAVDEHFAGPRRGQAVLTHAALPFVIPLLRHRTYAPRYLVVETSRDGAELRLERAAGTESEQTARIEGSTDALPKVQAGGRSHARWQRHSEEVWKHNQAEVAASLERLVRDTRPAFVVLAGDLRARQLLRERLPADCTDLLIEVDAHTRADGADPRAVDRAVSEALDLGLQREIDEVSAAADAGGGERRARGVATVVEALQQARVAELLLDARTLEADPREAAETLGALDAEPWIRDGAPALGAGREVARLPVAEALARAAILTGARVRILEPALAPEEPMPDGGSPPTALLRW</sequence>
<dbReference type="Gene3D" id="3.30.420.60">
    <property type="entry name" value="eRF1 domain 2"/>
    <property type="match status" value="1"/>
</dbReference>
<dbReference type="EMBL" id="CP095045">
    <property type="protein sequence ID" value="UOQ57330.1"/>
    <property type="molecule type" value="Genomic_DNA"/>
</dbReference>
<evidence type="ECO:0000313" key="3">
    <source>
        <dbReference type="Proteomes" id="UP000831786"/>
    </source>
</evidence>
<dbReference type="Proteomes" id="UP000831786">
    <property type="component" value="Chromosome"/>
</dbReference>
<dbReference type="Pfam" id="PF18844">
    <property type="entry name" value="baeRF_family2"/>
    <property type="match status" value="1"/>
</dbReference>
<name>A0ABY4FM93_9MICO</name>
<dbReference type="InterPro" id="IPR040701">
    <property type="entry name" value="Bact_RF_family2"/>
</dbReference>
<organism evidence="2 3">
    <name type="scientific">Leucobacter allii</name>
    <dbReference type="NCBI Taxonomy" id="2932247"/>
    <lineage>
        <taxon>Bacteria</taxon>
        <taxon>Bacillati</taxon>
        <taxon>Actinomycetota</taxon>
        <taxon>Actinomycetes</taxon>
        <taxon>Micrococcales</taxon>
        <taxon>Microbacteriaceae</taxon>
        <taxon>Leucobacter</taxon>
    </lineage>
</organism>
<protein>
    <recommendedName>
        <fullName evidence="4">Peptide chain release factor 1</fullName>
    </recommendedName>
</protein>
<evidence type="ECO:0000256" key="1">
    <source>
        <dbReference type="SAM" id="MobiDB-lite"/>
    </source>
</evidence>
<gene>
    <name evidence="2" type="ORF">MUN78_00350</name>
</gene>
<reference evidence="2 3" key="1">
    <citation type="submission" date="2022-04" db="EMBL/GenBank/DDBJ databases">
        <title>Leucobacter sp. isolated from rhizosphere of garlic.</title>
        <authorList>
            <person name="Won M."/>
            <person name="Lee C.-M."/>
            <person name="Woen H.-Y."/>
            <person name="Kwon S.-W."/>
        </authorList>
    </citation>
    <scope>NUCLEOTIDE SEQUENCE [LARGE SCALE GENOMIC DNA]</scope>
    <source>
        <strain evidence="2 3">H21R-40</strain>
    </source>
</reference>
<keyword evidence="3" id="KW-1185">Reference proteome</keyword>
<dbReference type="RefSeq" id="WP_244728036.1">
    <property type="nucleotide sequence ID" value="NZ_CP095045.1"/>
</dbReference>
<feature type="region of interest" description="Disordered" evidence="1">
    <location>
        <begin position="34"/>
        <end position="61"/>
    </location>
</feature>
<evidence type="ECO:0000313" key="2">
    <source>
        <dbReference type="EMBL" id="UOQ57330.1"/>
    </source>
</evidence>
<proteinExistence type="predicted"/>